<dbReference type="Pfam" id="PF08543">
    <property type="entry name" value="Phos_pyr_kin"/>
    <property type="match status" value="1"/>
</dbReference>
<accession>A0AA43QHZ8</accession>
<dbReference type="InterPro" id="IPR004399">
    <property type="entry name" value="HMP/HMP-P_kinase_dom"/>
</dbReference>
<dbReference type="InterPro" id="IPR013749">
    <property type="entry name" value="PM/HMP-P_kinase-1"/>
</dbReference>
<dbReference type="GO" id="GO:0008902">
    <property type="term" value="F:hydroxymethylpyrimidine kinase activity"/>
    <property type="evidence" value="ECO:0007669"/>
    <property type="project" value="TreeGrafter"/>
</dbReference>
<evidence type="ECO:0000313" key="2">
    <source>
        <dbReference type="EMBL" id="MDI1485994.1"/>
    </source>
</evidence>
<dbReference type="NCBIfam" id="TIGR00097">
    <property type="entry name" value="HMP-P_kinase"/>
    <property type="match status" value="1"/>
</dbReference>
<protein>
    <submittedName>
        <fullName evidence="2">Trifunctional hydroxymethylpyrimidine kinase/phosphomethylpyrimidine kinase/thiaminase</fullName>
    </submittedName>
</protein>
<dbReference type="AlphaFoldDB" id="A0AA43QHZ8"/>
<dbReference type="GO" id="GO:0008972">
    <property type="term" value="F:phosphomethylpyrimidine kinase activity"/>
    <property type="evidence" value="ECO:0007669"/>
    <property type="project" value="InterPro"/>
</dbReference>
<comment type="caution">
    <text evidence="2">The sequence shown here is derived from an EMBL/GenBank/DDBJ whole genome shotgun (WGS) entry which is preliminary data.</text>
</comment>
<evidence type="ECO:0000313" key="3">
    <source>
        <dbReference type="Proteomes" id="UP001161017"/>
    </source>
</evidence>
<dbReference type="Gene3D" id="3.40.1190.20">
    <property type="match status" value="1"/>
</dbReference>
<dbReference type="GO" id="GO:0009228">
    <property type="term" value="P:thiamine biosynthetic process"/>
    <property type="evidence" value="ECO:0007669"/>
    <property type="project" value="InterPro"/>
</dbReference>
<proteinExistence type="predicted"/>
<keyword evidence="2" id="KW-0808">Transferase</keyword>
<gene>
    <name evidence="2" type="primary">THI20</name>
    <name evidence="2" type="ORF">OHK93_004183</name>
</gene>
<dbReference type="GO" id="GO:0005829">
    <property type="term" value="C:cytosol"/>
    <property type="evidence" value="ECO:0007669"/>
    <property type="project" value="TreeGrafter"/>
</dbReference>
<dbReference type="PANTHER" id="PTHR20858:SF17">
    <property type="entry name" value="HYDROXYMETHYLPYRIMIDINE_PHOSPHOMETHYLPYRIMIDINE KINASE THI20-RELATED"/>
    <property type="match status" value="1"/>
</dbReference>
<feature type="domain" description="Pyridoxamine kinase/Phosphomethylpyrimidine kinase" evidence="1">
    <location>
        <begin position="13"/>
        <end position="271"/>
    </location>
</feature>
<evidence type="ECO:0000259" key="1">
    <source>
        <dbReference type="Pfam" id="PF08543"/>
    </source>
</evidence>
<keyword evidence="2" id="KW-0418">Kinase</keyword>
<dbReference type="PANTHER" id="PTHR20858">
    <property type="entry name" value="PHOSPHOMETHYLPYRIMIDINE KINASE"/>
    <property type="match status" value="1"/>
</dbReference>
<sequence>MENRRILVIAGSDSSGGAGLEADQKVIAHHRCYAMTATTALTAQNTLGARPRNPPHPPSFLSACLTVTLTDIGTDVIKIGMLASAATVSVVAHHLSFPLPRPRIVLDPVMVATTGAQLLPNDAVRGLREEMLPLAEVVTPNLDEAGLLLRDAGIEVPRGQGVDGMVEVAGLVQGLCGGGGVLLKGGHVPMKQEGEGGKGMVVVINVWHDGNRAVVYESDYVESRNTHGTGCSLASAIACQMVCAPDVGVVEQIRRACEYVDGGIRTSVEWKLGGGSGGSGPINHFHDGGGEGRVRVREWPLEKGGGGEGEDDWR</sequence>
<organism evidence="2 3">
    <name type="scientific">Ramalina farinacea</name>
    <dbReference type="NCBI Taxonomy" id="258253"/>
    <lineage>
        <taxon>Eukaryota</taxon>
        <taxon>Fungi</taxon>
        <taxon>Dikarya</taxon>
        <taxon>Ascomycota</taxon>
        <taxon>Pezizomycotina</taxon>
        <taxon>Lecanoromycetes</taxon>
        <taxon>OSLEUM clade</taxon>
        <taxon>Lecanoromycetidae</taxon>
        <taxon>Lecanorales</taxon>
        <taxon>Lecanorineae</taxon>
        <taxon>Ramalinaceae</taxon>
        <taxon>Ramalina</taxon>
    </lineage>
</organism>
<dbReference type="InterPro" id="IPR029056">
    <property type="entry name" value="Ribokinase-like"/>
</dbReference>
<keyword evidence="3" id="KW-1185">Reference proteome</keyword>
<reference evidence="2" key="1">
    <citation type="journal article" date="2023" name="Genome Biol. Evol.">
        <title>First Whole Genome Sequence and Flow Cytometry Genome Size Data for the Lichen-Forming Fungus Ramalina farinacea (Ascomycota).</title>
        <authorList>
            <person name="Llewellyn T."/>
            <person name="Mian S."/>
            <person name="Hill R."/>
            <person name="Leitch I.J."/>
            <person name="Gaya E."/>
        </authorList>
    </citation>
    <scope>NUCLEOTIDE SEQUENCE</scope>
    <source>
        <strain evidence="2">LIQ254RAFAR</strain>
    </source>
</reference>
<dbReference type="CDD" id="cd01169">
    <property type="entry name" value="HMPP_kinase"/>
    <property type="match status" value="1"/>
</dbReference>
<dbReference type="EMBL" id="JAPUFD010000002">
    <property type="protein sequence ID" value="MDI1485994.1"/>
    <property type="molecule type" value="Genomic_DNA"/>
</dbReference>
<name>A0AA43QHZ8_9LECA</name>
<dbReference type="Proteomes" id="UP001161017">
    <property type="component" value="Unassembled WGS sequence"/>
</dbReference>
<dbReference type="SUPFAM" id="SSF53613">
    <property type="entry name" value="Ribokinase-like"/>
    <property type="match status" value="1"/>
</dbReference>